<comment type="caution">
    <text evidence="8">The sequence shown here is derived from an EMBL/GenBank/DDBJ whole genome shotgun (WGS) entry which is preliminary data.</text>
</comment>
<keyword evidence="9" id="KW-1185">Reference proteome</keyword>
<dbReference type="PANTHER" id="PTHR21377">
    <property type="entry name" value="PROTEIN FAM210B, MITOCHONDRIAL"/>
    <property type="match status" value="1"/>
</dbReference>
<evidence type="ECO:0000256" key="5">
    <source>
        <dbReference type="ARBA" id="ARBA00023136"/>
    </source>
</evidence>
<evidence type="ECO:0000313" key="9">
    <source>
        <dbReference type="Proteomes" id="UP000801492"/>
    </source>
</evidence>
<organism evidence="8 9">
    <name type="scientific">Ignelater luminosus</name>
    <name type="common">Cucubano</name>
    <name type="synonym">Pyrophorus luminosus</name>
    <dbReference type="NCBI Taxonomy" id="2038154"/>
    <lineage>
        <taxon>Eukaryota</taxon>
        <taxon>Metazoa</taxon>
        <taxon>Ecdysozoa</taxon>
        <taxon>Arthropoda</taxon>
        <taxon>Hexapoda</taxon>
        <taxon>Insecta</taxon>
        <taxon>Pterygota</taxon>
        <taxon>Neoptera</taxon>
        <taxon>Endopterygota</taxon>
        <taxon>Coleoptera</taxon>
        <taxon>Polyphaga</taxon>
        <taxon>Elateriformia</taxon>
        <taxon>Elateroidea</taxon>
        <taxon>Elateridae</taxon>
        <taxon>Agrypninae</taxon>
        <taxon>Pyrophorini</taxon>
        <taxon>Ignelater</taxon>
    </lineage>
</organism>
<dbReference type="InterPro" id="IPR009688">
    <property type="entry name" value="FAM210A/B-like_dom"/>
</dbReference>
<dbReference type="InterPro" id="IPR045866">
    <property type="entry name" value="FAM210A/B-like"/>
</dbReference>
<evidence type="ECO:0000259" key="7">
    <source>
        <dbReference type="Pfam" id="PF06916"/>
    </source>
</evidence>
<comment type="subcellular location">
    <subcellularLocation>
        <location evidence="1">Membrane</location>
        <topology evidence="1">Single-pass membrane protein</topology>
    </subcellularLocation>
</comment>
<feature type="transmembrane region" description="Helical" evidence="6">
    <location>
        <begin position="47"/>
        <end position="70"/>
    </location>
</feature>
<evidence type="ECO:0000256" key="4">
    <source>
        <dbReference type="ARBA" id="ARBA00023054"/>
    </source>
</evidence>
<evidence type="ECO:0000256" key="2">
    <source>
        <dbReference type="ARBA" id="ARBA00022692"/>
    </source>
</evidence>
<dbReference type="PANTHER" id="PTHR21377:SF1">
    <property type="entry name" value="PROTEIN FAM210A"/>
    <property type="match status" value="1"/>
</dbReference>
<dbReference type="Pfam" id="PF06916">
    <property type="entry name" value="FAM210A-B_dom"/>
    <property type="match status" value="1"/>
</dbReference>
<dbReference type="OrthoDB" id="5874039at2759"/>
<reference evidence="8" key="1">
    <citation type="submission" date="2019-08" db="EMBL/GenBank/DDBJ databases">
        <title>The genome of the North American firefly Photinus pyralis.</title>
        <authorList>
            <consortium name="Photinus pyralis genome working group"/>
            <person name="Fallon T.R."/>
            <person name="Sander Lower S.E."/>
            <person name="Weng J.-K."/>
        </authorList>
    </citation>
    <scope>NUCLEOTIDE SEQUENCE</scope>
    <source>
        <strain evidence="8">TRF0915ILg1</strain>
        <tissue evidence="8">Whole body</tissue>
    </source>
</reference>
<name>A0A8K0DI81_IGNLU</name>
<dbReference type="GO" id="GO:0016020">
    <property type="term" value="C:membrane"/>
    <property type="evidence" value="ECO:0007669"/>
    <property type="project" value="UniProtKB-SubCell"/>
</dbReference>
<dbReference type="GO" id="GO:0005739">
    <property type="term" value="C:mitochondrion"/>
    <property type="evidence" value="ECO:0007669"/>
    <property type="project" value="TreeGrafter"/>
</dbReference>
<sequence>MTFAIPISKNINICFLRTIRNLSIKQHKTLTKRPTYFQRFIKTCREYWYVAIPVHVVTSSVWFAGCYYITQYGFNILKILKRLHVRQDVIDFFTHSDMGHLTVTFALYKLLAPIRIATTIYGSSIAIRHLSRAGLIKPVKNPFRKKKKEKEKVA</sequence>
<accession>A0A8K0DI81</accession>
<keyword evidence="2 6" id="KW-0812">Transmembrane</keyword>
<dbReference type="Proteomes" id="UP000801492">
    <property type="component" value="Unassembled WGS sequence"/>
</dbReference>
<feature type="domain" description="DUF1279" evidence="7">
    <location>
        <begin position="38"/>
        <end position="121"/>
    </location>
</feature>
<gene>
    <name evidence="8" type="ORF">ILUMI_02469</name>
</gene>
<dbReference type="AlphaFoldDB" id="A0A8K0DI81"/>
<keyword evidence="5 6" id="KW-0472">Membrane</keyword>
<dbReference type="EMBL" id="VTPC01000954">
    <property type="protein sequence ID" value="KAF2903712.1"/>
    <property type="molecule type" value="Genomic_DNA"/>
</dbReference>
<keyword evidence="3 6" id="KW-1133">Transmembrane helix</keyword>
<evidence type="ECO:0000256" key="6">
    <source>
        <dbReference type="SAM" id="Phobius"/>
    </source>
</evidence>
<protein>
    <recommendedName>
        <fullName evidence="7">DUF1279 domain-containing protein</fullName>
    </recommendedName>
</protein>
<evidence type="ECO:0000256" key="1">
    <source>
        <dbReference type="ARBA" id="ARBA00004167"/>
    </source>
</evidence>
<keyword evidence="4" id="KW-0175">Coiled coil</keyword>
<feature type="transmembrane region" description="Helical" evidence="6">
    <location>
        <begin position="106"/>
        <end position="127"/>
    </location>
</feature>
<proteinExistence type="predicted"/>
<evidence type="ECO:0000256" key="3">
    <source>
        <dbReference type="ARBA" id="ARBA00022989"/>
    </source>
</evidence>
<evidence type="ECO:0000313" key="8">
    <source>
        <dbReference type="EMBL" id="KAF2903712.1"/>
    </source>
</evidence>